<dbReference type="VEuPathDB" id="FungiDB:SPPG_02709"/>
<dbReference type="AlphaFoldDB" id="A0A0L0HMA5"/>
<dbReference type="InParanoid" id="A0A0L0HMA5"/>
<dbReference type="InterPro" id="IPR010760">
    <property type="entry name" value="DNA-repair_Swi5"/>
</dbReference>
<name>A0A0L0HMA5_SPIPD</name>
<evidence type="ECO:0000313" key="6">
    <source>
        <dbReference type="EMBL" id="KND02227.1"/>
    </source>
</evidence>
<dbReference type="RefSeq" id="XP_016610266.1">
    <property type="nucleotide sequence ID" value="XM_016750994.1"/>
</dbReference>
<keyword evidence="3" id="KW-0234">DNA repair</keyword>
<dbReference type="OrthoDB" id="255837at2759"/>
<keyword evidence="4" id="KW-0175">Coiled coil</keyword>
<keyword evidence="7" id="KW-1185">Reference proteome</keyword>
<feature type="region of interest" description="Disordered" evidence="5">
    <location>
        <begin position="83"/>
        <end position="103"/>
    </location>
</feature>
<dbReference type="PANTHER" id="PTHR28529:SF2">
    <property type="entry name" value="DNA REPAIR PROTEIN SWI5 HOMOLOG"/>
    <property type="match status" value="1"/>
</dbReference>
<keyword evidence="2" id="KW-0227">DNA damage</keyword>
<accession>A0A0L0HMA5</accession>
<evidence type="ECO:0000256" key="4">
    <source>
        <dbReference type="SAM" id="Coils"/>
    </source>
</evidence>
<protein>
    <recommendedName>
        <fullName evidence="8">Swi5-domain-containing protein</fullName>
    </recommendedName>
</protein>
<dbReference type="GO" id="GO:0032798">
    <property type="term" value="C:Swi5-Sfr1 complex"/>
    <property type="evidence" value="ECO:0007669"/>
    <property type="project" value="UniProtKB-ARBA"/>
</dbReference>
<evidence type="ECO:0000256" key="3">
    <source>
        <dbReference type="ARBA" id="ARBA00023204"/>
    </source>
</evidence>
<comment type="similarity">
    <text evidence="1">Belongs to the SWI5/SAE3 family.</text>
</comment>
<dbReference type="PANTHER" id="PTHR28529">
    <property type="entry name" value="DNA REPAIR PROTEIN SWI5 HOMOLOG"/>
    <property type="match status" value="1"/>
</dbReference>
<dbReference type="Proteomes" id="UP000053201">
    <property type="component" value="Unassembled WGS sequence"/>
</dbReference>
<evidence type="ECO:0000256" key="1">
    <source>
        <dbReference type="ARBA" id="ARBA00008060"/>
    </source>
</evidence>
<evidence type="ECO:0000313" key="7">
    <source>
        <dbReference type="Proteomes" id="UP000053201"/>
    </source>
</evidence>
<reference evidence="6 7" key="1">
    <citation type="submission" date="2009-08" db="EMBL/GenBank/DDBJ databases">
        <title>The Genome Sequence of Spizellomyces punctatus strain DAOM BR117.</title>
        <authorList>
            <consortium name="The Broad Institute Genome Sequencing Platform"/>
            <person name="Russ C."/>
            <person name="Cuomo C."/>
            <person name="Shea T."/>
            <person name="Young S.K."/>
            <person name="Zeng Q."/>
            <person name="Koehrsen M."/>
            <person name="Haas B."/>
            <person name="Borodovsky M."/>
            <person name="Guigo R."/>
            <person name="Alvarado L."/>
            <person name="Berlin A."/>
            <person name="Bochicchio J."/>
            <person name="Borenstein D."/>
            <person name="Chapman S."/>
            <person name="Chen Z."/>
            <person name="Engels R."/>
            <person name="Freedman E."/>
            <person name="Gellesch M."/>
            <person name="Goldberg J."/>
            <person name="Griggs A."/>
            <person name="Gujja S."/>
            <person name="Heiman D."/>
            <person name="Hepburn T."/>
            <person name="Howarth C."/>
            <person name="Jen D."/>
            <person name="Larson L."/>
            <person name="Lewis B."/>
            <person name="Mehta T."/>
            <person name="Park D."/>
            <person name="Pearson M."/>
            <person name="Roberts A."/>
            <person name="Saif S."/>
            <person name="Shenoy N."/>
            <person name="Sisk P."/>
            <person name="Stolte C."/>
            <person name="Sykes S."/>
            <person name="Thomson T."/>
            <person name="Walk T."/>
            <person name="White J."/>
            <person name="Yandava C."/>
            <person name="Burger G."/>
            <person name="Gray M.W."/>
            <person name="Holland P.W.H."/>
            <person name="King N."/>
            <person name="Lang F.B.F."/>
            <person name="Roger A.J."/>
            <person name="Ruiz-Trillo I."/>
            <person name="Lander E."/>
            <person name="Nusbaum C."/>
        </authorList>
    </citation>
    <scope>NUCLEOTIDE SEQUENCE [LARGE SCALE GENOMIC DNA]</scope>
    <source>
        <strain evidence="6 7">DAOM BR117</strain>
    </source>
</reference>
<dbReference type="Pfam" id="PF07061">
    <property type="entry name" value="Swi5"/>
    <property type="match status" value="1"/>
</dbReference>
<feature type="compositionally biased region" description="Polar residues" evidence="5">
    <location>
        <begin position="85"/>
        <end position="101"/>
    </location>
</feature>
<evidence type="ECO:0000256" key="5">
    <source>
        <dbReference type="SAM" id="MobiDB-lite"/>
    </source>
</evidence>
<proteinExistence type="inferred from homology"/>
<dbReference type="GO" id="GO:0034974">
    <property type="term" value="C:Swi5-Swi2 complex"/>
    <property type="evidence" value="ECO:0007669"/>
    <property type="project" value="TreeGrafter"/>
</dbReference>
<feature type="coiled-coil region" evidence="4">
    <location>
        <begin position="115"/>
        <end position="142"/>
    </location>
</feature>
<dbReference type="FunFam" id="1.20.5.170:FF:000056">
    <property type="entry name" value="DNA repair protein SWI5 homolog"/>
    <property type="match status" value="1"/>
</dbReference>
<dbReference type="EMBL" id="KQ257453">
    <property type="protein sequence ID" value="KND02227.1"/>
    <property type="molecule type" value="Genomic_DNA"/>
</dbReference>
<evidence type="ECO:0008006" key="8">
    <source>
        <dbReference type="Google" id="ProtNLM"/>
    </source>
</evidence>
<sequence>MLASSSDLPKLIVARLRTAEGPVSLNELKKAFASADEPEDAVANAINKLLSDGEIKHRNITGATESSPDVDIYWIPITCEHASIQPPSHSTPRKSQPTATPRTPEVDIVQQAAYKETLKTDVANLRQRIAELTEEGRSLESALRPGVDVEEMLNSHIKLLHEYNEIKDVGQMLIGKCAEQNGTTTRSMYGEFGLDPDD</sequence>
<dbReference type="GO" id="GO:0000724">
    <property type="term" value="P:double-strand break repair via homologous recombination"/>
    <property type="evidence" value="ECO:0007669"/>
    <property type="project" value="UniProtKB-ARBA"/>
</dbReference>
<organism evidence="6 7">
    <name type="scientific">Spizellomyces punctatus (strain DAOM BR117)</name>
    <dbReference type="NCBI Taxonomy" id="645134"/>
    <lineage>
        <taxon>Eukaryota</taxon>
        <taxon>Fungi</taxon>
        <taxon>Fungi incertae sedis</taxon>
        <taxon>Chytridiomycota</taxon>
        <taxon>Chytridiomycota incertae sedis</taxon>
        <taxon>Chytridiomycetes</taxon>
        <taxon>Spizellomycetales</taxon>
        <taxon>Spizellomycetaceae</taxon>
        <taxon>Spizellomyces</taxon>
    </lineage>
</organism>
<gene>
    <name evidence="6" type="ORF">SPPG_02709</name>
</gene>
<dbReference type="GeneID" id="27686276"/>
<evidence type="ECO:0000256" key="2">
    <source>
        <dbReference type="ARBA" id="ARBA00022763"/>
    </source>
</evidence>
<dbReference type="eggNOG" id="ENOG502SBQH">
    <property type="taxonomic scope" value="Eukaryota"/>
</dbReference>
<dbReference type="Gene3D" id="1.20.5.170">
    <property type="match status" value="1"/>
</dbReference>